<dbReference type="EMBL" id="CM014101">
    <property type="protein sequence ID" value="TKS92898.1"/>
    <property type="molecule type" value="Genomic_DNA"/>
</dbReference>
<proteinExistence type="predicted"/>
<protein>
    <submittedName>
        <fullName evidence="1">Uncharacterized protein</fullName>
    </submittedName>
</protein>
<evidence type="ECO:0000313" key="2">
    <source>
        <dbReference type="Proteomes" id="UP000298787"/>
    </source>
</evidence>
<sequence>MLQGSALPTGLVTAVDFHKSHDSCLGLEHDVFGFEDYFGAQSLLALYRRSDRANFEKEQRAHWDNYVDEEDDDQHRNTVSDSADIALFSITRGEAQCSYDGTSIAMEHERPHK</sequence>
<organism evidence="1 2">
    <name type="scientific">Collichthys lucidus</name>
    <name type="common">Big head croaker</name>
    <name type="synonym">Sciaena lucida</name>
    <dbReference type="NCBI Taxonomy" id="240159"/>
    <lineage>
        <taxon>Eukaryota</taxon>
        <taxon>Metazoa</taxon>
        <taxon>Chordata</taxon>
        <taxon>Craniata</taxon>
        <taxon>Vertebrata</taxon>
        <taxon>Euteleostomi</taxon>
        <taxon>Actinopterygii</taxon>
        <taxon>Neopterygii</taxon>
        <taxon>Teleostei</taxon>
        <taxon>Neoteleostei</taxon>
        <taxon>Acanthomorphata</taxon>
        <taxon>Eupercaria</taxon>
        <taxon>Sciaenidae</taxon>
        <taxon>Collichthys</taxon>
    </lineage>
</organism>
<dbReference type="AlphaFoldDB" id="A0A4U5VVR7"/>
<accession>A0A4U5VVR7</accession>
<keyword evidence="2" id="KW-1185">Reference proteome</keyword>
<gene>
    <name evidence="1" type="ORF">D9C73_027115</name>
</gene>
<reference evidence="1 2" key="1">
    <citation type="submission" date="2019-01" db="EMBL/GenBank/DDBJ databases">
        <title>Genome Assembly of Collichthys lucidus.</title>
        <authorList>
            <person name="Cai M."/>
            <person name="Xiao S."/>
        </authorList>
    </citation>
    <scope>NUCLEOTIDE SEQUENCE [LARGE SCALE GENOMIC DNA]</scope>
    <source>
        <strain evidence="1">JT15FE1705JMU</strain>
        <tissue evidence="1">Muscle</tissue>
    </source>
</reference>
<dbReference type="Proteomes" id="UP000298787">
    <property type="component" value="Chromosome 24"/>
</dbReference>
<name>A0A4U5VVR7_COLLU</name>
<evidence type="ECO:0000313" key="1">
    <source>
        <dbReference type="EMBL" id="TKS92898.1"/>
    </source>
</evidence>